<protein>
    <recommendedName>
        <fullName evidence="4">Zn(2)-C6 fungal-type domain-containing protein</fullName>
    </recommendedName>
</protein>
<organism evidence="5 6">
    <name type="scientific">Periconia digitata</name>
    <dbReference type="NCBI Taxonomy" id="1303443"/>
    <lineage>
        <taxon>Eukaryota</taxon>
        <taxon>Fungi</taxon>
        <taxon>Dikarya</taxon>
        <taxon>Ascomycota</taxon>
        <taxon>Pezizomycotina</taxon>
        <taxon>Dothideomycetes</taxon>
        <taxon>Pleosporomycetidae</taxon>
        <taxon>Pleosporales</taxon>
        <taxon>Massarineae</taxon>
        <taxon>Periconiaceae</taxon>
        <taxon>Periconia</taxon>
    </lineage>
</organism>
<dbReference type="PANTHER" id="PTHR46910:SF13">
    <property type="entry name" value="SPECIFIC TRANSCRIPTION FACTOR, PUTATIVE (AFU_ORTHOLOGUE AFUA_4G06190)-RELATED"/>
    <property type="match status" value="1"/>
</dbReference>
<dbReference type="GO" id="GO:0006351">
    <property type="term" value="P:DNA-templated transcription"/>
    <property type="evidence" value="ECO:0007669"/>
    <property type="project" value="InterPro"/>
</dbReference>
<dbReference type="Pfam" id="PF04082">
    <property type="entry name" value="Fungal_trans"/>
    <property type="match status" value="1"/>
</dbReference>
<proteinExistence type="predicted"/>
<sequence length="705" mass="79003">MNEHTGDTPPSPKRKKARSKYAQRACVTCRRSKLKCSGENPCQRCAENGKRCFYSEEKSAAEALQTLSRPTPSQPPLSNALPASNGNGINRRSILPRHDVERRASDASVLGLSMEGRMARIESMMEMLIQERTVTPRMSAEREEAITIGDAMLTDPALQPSTVESFFPSFVQQRPQSFHLDSSERPRLSVPIVTSPPSGTESPMSIRLGSRTFAFPPPVDYHKAVNFFFADLSPYYPCINEADFRMRSERMLATPSLQPSDVCFLALSYMVLACADIAVETTSSRAGIKPAGWSWFQAADELLDKKVVVGQGDLTMIQYLLLKTVYLTHVDEPDAAYNTVSIACRLCFQLGIHQQSSWRKHTPFDIHMQQRIFWVTYVLDKLISLGCGRPYCIRESDVDTELAAYLCDKDLHPDRPLPDSDAIESFVVYLNTMVSWSQFAAEAWDNYFSAPTLSGRSPKDTNAGVFSARLIAWTELSLPMYPLLPDIGSDRSPEFRQLRQHTSIRVRLAELQLLLYRQSMLSLRYTEEIGRACGQLAIDIVQRVRNHTVEPNHPSSFRFTMATALGHALLIFTTLLVRDLAVIGLNDAWKDYADAYEDAVVLLQDLSTHLAVAARVVDDFASIAPIVKGIIAEKRRESEFPQFLLPANVRELLPYTSLDFAQQSNTGGLEMDRNMTNVDASMLSNTSPLEFEIGARRGRCGVLWI</sequence>
<evidence type="ECO:0000256" key="2">
    <source>
        <dbReference type="ARBA" id="ARBA00023242"/>
    </source>
</evidence>
<dbReference type="Gene3D" id="4.10.240.10">
    <property type="entry name" value="Zn(2)-C6 fungal-type DNA-binding domain"/>
    <property type="match status" value="1"/>
</dbReference>
<feature type="region of interest" description="Disordered" evidence="3">
    <location>
        <begin position="1"/>
        <end position="21"/>
    </location>
</feature>
<feature type="region of interest" description="Disordered" evidence="3">
    <location>
        <begin position="65"/>
        <end position="96"/>
    </location>
</feature>
<reference evidence="5" key="1">
    <citation type="submission" date="2023-01" db="EMBL/GenBank/DDBJ databases">
        <authorList>
            <person name="Van Ghelder C."/>
            <person name="Rancurel C."/>
        </authorList>
    </citation>
    <scope>NUCLEOTIDE SEQUENCE</scope>
    <source>
        <strain evidence="5">CNCM I-4278</strain>
    </source>
</reference>
<dbReference type="GO" id="GO:0003677">
    <property type="term" value="F:DNA binding"/>
    <property type="evidence" value="ECO:0007669"/>
    <property type="project" value="InterPro"/>
</dbReference>
<dbReference type="CDD" id="cd00067">
    <property type="entry name" value="GAL4"/>
    <property type="match status" value="1"/>
</dbReference>
<feature type="domain" description="Zn(2)-C6 fungal-type" evidence="4">
    <location>
        <begin position="25"/>
        <end position="54"/>
    </location>
</feature>
<dbReference type="GO" id="GO:0000981">
    <property type="term" value="F:DNA-binding transcription factor activity, RNA polymerase II-specific"/>
    <property type="evidence" value="ECO:0007669"/>
    <property type="project" value="InterPro"/>
</dbReference>
<evidence type="ECO:0000256" key="3">
    <source>
        <dbReference type="SAM" id="MobiDB-lite"/>
    </source>
</evidence>
<dbReference type="EMBL" id="CAOQHR010000003">
    <property type="protein sequence ID" value="CAI6331978.1"/>
    <property type="molecule type" value="Genomic_DNA"/>
</dbReference>
<dbReference type="PROSITE" id="PS50048">
    <property type="entry name" value="ZN2_CY6_FUNGAL_2"/>
    <property type="match status" value="1"/>
</dbReference>
<dbReference type="AlphaFoldDB" id="A0A9W4UAA5"/>
<gene>
    <name evidence="5" type="ORF">PDIGIT_LOCUS5007</name>
</gene>
<dbReference type="OrthoDB" id="3266505at2759"/>
<dbReference type="InterPro" id="IPR007219">
    <property type="entry name" value="XnlR_reg_dom"/>
</dbReference>
<keyword evidence="1" id="KW-0479">Metal-binding</keyword>
<dbReference type="Proteomes" id="UP001152607">
    <property type="component" value="Unassembled WGS sequence"/>
</dbReference>
<comment type="caution">
    <text evidence="5">The sequence shown here is derived from an EMBL/GenBank/DDBJ whole genome shotgun (WGS) entry which is preliminary data.</text>
</comment>
<dbReference type="SMART" id="SM00906">
    <property type="entry name" value="Fungal_trans"/>
    <property type="match status" value="1"/>
</dbReference>
<evidence type="ECO:0000259" key="4">
    <source>
        <dbReference type="PROSITE" id="PS50048"/>
    </source>
</evidence>
<dbReference type="InterPro" id="IPR036864">
    <property type="entry name" value="Zn2-C6_fun-type_DNA-bd_sf"/>
</dbReference>
<dbReference type="InterPro" id="IPR001138">
    <property type="entry name" value="Zn2Cys6_DnaBD"/>
</dbReference>
<keyword evidence="2" id="KW-0539">Nucleus</keyword>
<keyword evidence="6" id="KW-1185">Reference proteome</keyword>
<dbReference type="PANTHER" id="PTHR46910">
    <property type="entry name" value="TRANSCRIPTION FACTOR PDR1"/>
    <property type="match status" value="1"/>
</dbReference>
<dbReference type="Pfam" id="PF00172">
    <property type="entry name" value="Zn_clus"/>
    <property type="match status" value="1"/>
</dbReference>
<evidence type="ECO:0000313" key="5">
    <source>
        <dbReference type="EMBL" id="CAI6331978.1"/>
    </source>
</evidence>
<feature type="compositionally biased region" description="Basic residues" evidence="3">
    <location>
        <begin position="12"/>
        <end position="21"/>
    </location>
</feature>
<dbReference type="CDD" id="cd12148">
    <property type="entry name" value="fungal_TF_MHR"/>
    <property type="match status" value="1"/>
</dbReference>
<feature type="compositionally biased region" description="Polar residues" evidence="3">
    <location>
        <begin position="81"/>
        <end position="90"/>
    </location>
</feature>
<evidence type="ECO:0000313" key="6">
    <source>
        <dbReference type="Proteomes" id="UP001152607"/>
    </source>
</evidence>
<dbReference type="SUPFAM" id="SSF57701">
    <property type="entry name" value="Zn2/Cys6 DNA-binding domain"/>
    <property type="match status" value="1"/>
</dbReference>
<evidence type="ECO:0000256" key="1">
    <source>
        <dbReference type="ARBA" id="ARBA00022723"/>
    </source>
</evidence>
<dbReference type="InterPro" id="IPR050987">
    <property type="entry name" value="AtrR-like"/>
</dbReference>
<dbReference type="GO" id="GO:0008270">
    <property type="term" value="F:zinc ion binding"/>
    <property type="evidence" value="ECO:0007669"/>
    <property type="project" value="InterPro"/>
</dbReference>
<dbReference type="SMART" id="SM00066">
    <property type="entry name" value="GAL4"/>
    <property type="match status" value="1"/>
</dbReference>
<accession>A0A9W4UAA5</accession>
<dbReference type="PROSITE" id="PS00463">
    <property type="entry name" value="ZN2_CY6_FUNGAL_1"/>
    <property type="match status" value="1"/>
</dbReference>
<name>A0A9W4UAA5_9PLEO</name>